<dbReference type="KEGG" id="mmt:Metme_4421"/>
<evidence type="ECO:0000256" key="7">
    <source>
        <dbReference type="ARBA" id="ARBA00023136"/>
    </source>
</evidence>
<dbReference type="InterPro" id="IPR026392">
    <property type="entry name" value="Exo/Archaeosortase_dom"/>
</dbReference>
<dbReference type="EMBL" id="CP002738">
    <property type="protein sequence ID" value="AEG02764.1"/>
    <property type="molecule type" value="Genomic_DNA"/>
</dbReference>
<dbReference type="InterPro" id="IPR019127">
    <property type="entry name" value="Exosortase"/>
</dbReference>
<evidence type="ECO:0000256" key="4">
    <source>
        <dbReference type="ARBA" id="ARBA00022692"/>
    </source>
</evidence>
<proteinExistence type="predicted"/>
<protein>
    <recommendedName>
        <fullName evidence="11">Exosortase family protein XrtF</fullName>
    </recommendedName>
</protein>
<keyword evidence="5" id="KW-0378">Hydrolase</keyword>
<dbReference type="AlphaFoldDB" id="G0A3Z2"/>
<evidence type="ECO:0000256" key="5">
    <source>
        <dbReference type="ARBA" id="ARBA00022801"/>
    </source>
</evidence>
<feature type="transmembrane region" description="Helical" evidence="8">
    <location>
        <begin position="149"/>
        <end position="174"/>
    </location>
</feature>
<evidence type="ECO:0000256" key="3">
    <source>
        <dbReference type="ARBA" id="ARBA00022670"/>
    </source>
</evidence>
<evidence type="ECO:0000313" key="9">
    <source>
        <dbReference type="EMBL" id="AEG02764.1"/>
    </source>
</evidence>
<feature type="transmembrane region" description="Helical" evidence="8">
    <location>
        <begin position="20"/>
        <end position="40"/>
    </location>
</feature>
<dbReference type="GO" id="GO:0006508">
    <property type="term" value="P:proteolysis"/>
    <property type="evidence" value="ECO:0007669"/>
    <property type="project" value="UniProtKB-KW"/>
</dbReference>
<dbReference type="GO" id="GO:0008233">
    <property type="term" value="F:peptidase activity"/>
    <property type="evidence" value="ECO:0007669"/>
    <property type="project" value="UniProtKB-KW"/>
</dbReference>
<dbReference type="InterPro" id="IPR027567">
    <property type="entry name" value="Exosort_XrtM"/>
</dbReference>
<dbReference type="RefSeq" id="WP_013820977.1">
    <property type="nucleotide sequence ID" value="NC_015572.1"/>
</dbReference>
<dbReference type="NCBIfam" id="TIGR04178">
    <property type="entry name" value="exo_archaeo"/>
    <property type="match status" value="1"/>
</dbReference>
<keyword evidence="10" id="KW-1185">Reference proteome</keyword>
<sequence length="179" mass="20341">MNIRFYAIDNFPINRLLKSFFFPLGFLVISLTLDSLYLGINDLSLKQFYLNHLAYASANFINFITPGENVAVYQNSISSGKVNLEIARTCSGSTTLFLLMAAILVFYGSVWHKVSGIVFSVLLVSFLNHIRIVSLYFSLAYNPDFFSLIHLYIAPTLTIICCCLFFTWWAFWAIGSTHE</sequence>
<dbReference type="HOGENOM" id="CLU_110677_0_0_6"/>
<reference key="2">
    <citation type="submission" date="2011-05" db="EMBL/GenBank/DDBJ databases">
        <title>Complete genome sequence of the aerobic marine methanotroph Methylomonas methanica MC09.</title>
        <authorList>
            <person name="Boden R."/>
            <person name="Cunliffe M."/>
            <person name="Scanlan J."/>
            <person name="Moussard H."/>
            <person name="Kits K.D."/>
            <person name="Klotz M."/>
            <person name="Jetten M."/>
            <person name="Vuilleumier S."/>
            <person name="Han J."/>
            <person name="Peters L."/>
            <person name="Mikhailova N."/>
            <person name="Teshima H."/>
            <person name="Tapia R."/>
            <person name="Kyrpides N."/>
            <person name="Ivanova N."/>
            <person name="Pagani I."/>
            <person name="Cheng J.-F."/>
            <person name="Goodwin L."/>
            <person name="Han C."/>
            <person name="Hauser L."/>
            <person name="Land M."/>
            <person name="Lapidus A."/>
            <person name="Lucas S."/>
            <person name="Pitluck S."/>
            <person name="Woyke T."/>
            <person name="Stein L.Y."/>
            <person name="Murrell C."/>
        </authorList>
    </citation>
    <scope>NUCLEOTIDE SEQUENCE</scope>
    <source>
        <strain>MC09</strain>
    </source>
</reference>
<dbReference type="eggNOG" id="ENOG5033KQ2">
    <property type="taxonomic scope" value="Bacteria"/>
</dbReference>
<reference evidence="9 10" key="1">
    <citation type="journal article" date="2011" name="J. Bacteriol.">
        <title>Complete Genome Sequence of the Aerobic Marine Methanotroph Methylomonas methanica MC09.</title>
        <authorList>
            <person name="Boden R."/>
            <person name="Cunliffe M."/>
            <person name="Scanlan J."/>
            <person name="Moussard H."/>
            <person name="Kits K.D."/>
            <person name="Klotz M.G."/>
            <person name="Jetten M.S."/>
            <person name="Vuilleumier S."/>
            <person name="Han J."/>
            <person name="Peters L."/>
            <person name="Mikhailova N."/>
            <person name="Teshima H."/>
            <person name="Tapia R."/>
            <person name="Kyrpides N."/>
            <person name="Ivanova N."/>
            <person name="Pagani I."/>
            <person name="Cheng J.F."/>
            <person name="Goodwin L."/>
            <person name="Han C."/>
            <person name="Hauser L."/>
            <person name="Land M.L."/>
            <person name="Lapidus A."/>
            <person name="Lucas S."/>
            <person name="Pitluck S."/>
            <person name="Woyke T."/>
            <person name="Stein L."/>
            <person name="Murrell J.C."/>
        </authorList>
    </citation>
    <scope>NUCLEOTIDE SEQUENCE [LARGE SCALE GENOMIC DNA]</scope>
    <source>
        <strain evidence="9 10">MC09</strain>
    </source>
</reference>
<name>G0A3Z2_METMM</name>
<evidence type="ECO:0000256" key="8">
    <source>
        <dbReference type="SAM" id="Phobius"/>
    </source>
</evidence>
<comment type="subcellular location">
    <subcellularLocation>
        <location evidence="1">Cell membrane</location>
        <topology evidence="1">Multi-pass membrane protein</topology>
    </subcellularLocation>
</comment>
<keyword evidence="7 8" id="KW-0472">Membrane</keyword>
<dbReference type="Proteomes" id="UP000008888">
    <property type="component" value="Chromosome"/>
</dbReference>
<dbReference type="Pfam" id="PF09721">
    <property type="entry name" value="Exosortase_EpsH"/>
    <property type="match status" value="1"/>
</dbReference>
<evidence type="ECO:0000256" key="1">
    <source>
        <dbReference type="ARBA" id="ARBA00004651"/>
    </source>
</evidence>
<keyword evidence="6 8" id="KW-1133">Transmembrane helix</keyword>
<dbReference type="NCBIfam" id="TIGR04300">
    <property type="entry name" value="exosort_XrtM"/>
    <property type="match status" value="1"/>
</dbReference>
<gene>
    <name evidence="9" type="ordered locus">Metme_4421</name>
</gene>
<dbReference type="GO" id="GO:0005886">
    <property type="term" value="C:plasma membrane"/>
    <property type="evidence" value="ECO:0007669"/>
    <property type="project" value="UniProtKB-SubCell"/>
</dbReference>
<feature type="transmembrane region" description="Helical" evidence="8">
    <location>
        <begin position="86"/>
        <end position="107"/>
    </location>
</feature>
<evidence type="ECO:0008006" key="11">
    <source>
        <dbReference type="Google" id="ProtNLM"/>
    </source>
</evidence>
<keyword evidence="2" id="KW-1003">Cell membrane</keyword>
<organism evidence="9 10">
    <name type="scientific">Methylomonas methanica (strain DSM 25384 / MC09)</name>
    <dbReference type="NCBI Taxonomy" id="857087"/>
    <lineage>
        <taxon>Bacteria</taxon>
        <taxon>Pseudomonadati</taxon>
        <taxon>Pseudomonadota</taxon>
        <taxon>Gammaproteobacteria</taxon>
        <taxon>Methylococcales</taxon>
        <taxon>Methylococcaceae</taxon>
        <taxon>Methylomonas</taxon>
    </lineage>
</organism>
<feature type="transmembrane region" description="Helical" evidence="8">
    <location>
        <begin position="114"/>
        <end position="137"/>
    </location>
</feature>
<evidence type="ECO:0000313" key="10">
    <source>
        <dbReference type="Proteomes" id="UP000008888"/>
    </source>
</evidence>
<reference evidence="10" key="3">
    <citation type="submission" date="2011-05" db="EMBL/GenBank/DDBJ databases">
        <title>Complete sequence of Methylomonas methanica MC09.</title>
        <authorList>
            <consortium name="US DOE Joint Genome Institute"/>
            <person name="Lucas S."/>
            <person name="Han J."/>
            <person name="Lapidus A."/>
            <person name="Cheng J.-F."/>
            <person name="Goodwin L."/>
            <person name="Pitluck S."/>
            <person name="Peters L."/>
            <person name="Mikhailova N."/>
            <person name="Teshima H."/>
            <person name="Han C."/>
            <person name="Tapia R."/>
            <person name="Land M."/>
            <person name="Hauser L."/>
            <person name="Kyrpides N."/>
            <person name="Ivanova N."/>
            <person name="Pagani I."/>
            <person name="Stein L."/>
            <person name="Woyke T."/>
        </authorList>
    </citation>
    <scope>NUCLEOTIDE SEQUENCE [LARGE SCALE GENOMIC DNA]</scope>
    <source>
        <strain evidence="10">MC09</strain>
    </source>
</reference>
<keyword evidence="3" id="KW-0645">Protease</keyword>
<dbReference type="OrthoDB" id="5568931at2"/>
<evidence type="ECO:0000256" key="6">
    <source>
        <dbReference type="ARBA" id="ARBA00022989"/>
    </source>
</evidence>
<keyword evidence="4 8" id="KW-0812">Transmembrane</keyword>
<evidence type="ECO:0000256" key="2">
    <source>
        <dbReference type="ARBA" id="ARBA00022475"/>
    </source>
</evidence>
<accession>G0A3Z2</accession>